<evidence type="ECO:0000256" key="8">
    <source>
        <dbReference type="RuleBase" id="RU000363"/>
    </source>
</evidence>
<evidence type="ECO:0000256" key="1">
    <source>
        <dbReference type="ARBA" id="ARBA00006484"/>
    </source>
</evidence>
<comment type="pathway">
    <text evidence="5">Aromatic compound metabolism; p-cumate degradation; acetaldehyde and pyruvate from p-cumate: step 2/7.</text>
</comment>
<dbReference type="SUPFAM" id="SSF51735">
    <property type="entry name" value="NAD(P)-binding Rossmann-fold domains"/>
    <property type="match status" value="1"/>
</dbReference>
<gene>
    <name evidence="10" type="ORF">ALP84_02355</name>
</gene>
<dbReference type="InterPro" id="IPR002347">
    <property type="entry name" value="SDR_fam"/>
</dbReference>
<dbReference type="SMART" id="SM00822">
    <property type="entry name" value="PKS_KR"/>
    <property type="match status" value="1"/>
</dbReference>
<sequence>MLRMASAITGATALAYRLGTHMELKNKLIIITGGGQGLGRAMAEYLATKGVNLALVDLNQEKLDQTVAACKALGVEAHAYLANVASEEQVTDTIAKIAEDFGAIHGLINNAGILRDGLLLKVKDGEITKLSLAQWQAVIDVNLTGVFLCTREVAAKMVEQKSQGVIINISSISRAGNIGQTNYSAAKAGVAAATVTWAKELARYGIRVAGIAPGFIETEMTASMKPEALEKMTSAIPLKRMGTPAEIAHSVAYILENDYYSGRILELDGAMRI</sequence>
<comment type="catalytic activity">
    <reaction evidence="4">
        <text>(2R,3S)-2,3-dihydroxy-2,3-dihydro-p-cumate + NAD(+) = 2,3-dihydroxy-p-cumate + NADH + H(+)</text>
        <dbReference type="Rhea" id="RHEA:23772"/>
        <dbReference type="ChEBI" id="CHEBI:15378"/>
        <dbReference type="ChEBI" id="CHEBI:36647"/>
        <dbReference type="ChEBI" id="CHEBI:57540"/>
        <dbReference type="ChEBI" id="CHEBI:57945"/>
        <dbReference type="ChEBI" id="CHEBI:58420"/>
        <dbReference type="EC" id="1.3.1.58"/>
    </reaction>
</comment>
<dbReference type="AlphaFoldDB" id="A0A3M4VTN9"/>
<dbReference type="GO" id="GO:0016616">
    <property type="term" value="F:oxidoreductase activity, acting on the CH-OH group of donors, NAD or NADP as acceptor"/>
    <property type="evidence" value="ECO:0007669"/>
    <property type="project" value="TreeGrafter"/>
</dbReference>
<evidence type="ECO:0000256" key="7">
    <source>
        <dbReference type="ARBA" id="ARBA00073443"/>
    </source>
</evidence>
<dbReference type="PANTHER" id="PTHR42760:SF135">
    <property type="entry name" value="BLL7886 PROTEIN"/>
    <property type="match status" value="1"/>
</dbReference>
<dbReference type="GO" id="GO:0030497">
    <property type="term" value="P:fatty acid elongation"/>
    <property type="evidence" value="ECO:0007669"/>
    <property type="project" value="TreeGrafter"/>
</dbReference>
<reference evidence="10 11" key="1">
    <citation type="submission" date="2018-08" db="EMBL/GenBank/DDBJ databases">
        <title>Recombination of ecologically and evolutionarily significant loci maintains genetic cohesion in the Pseudomonas syringae species complex.</title>
        <authorList>
            <person name="Dillon M."/>
            <person name="Thakur S."/>
            <person name="Almeida R.N.D."/>
            <person name="Weir B.S."/>
            <person name="Guttman D.S."/>
        </authorList>
    </citation>
    <scope>NUCLEOTIDE SEQUENCE [LARGE SCALE GENOMIC DNA]</scope>
    <source>
        <strain evidence="10 11">ICMP 6917</strain>
    </source>
</reference>
<protein>
    <recommendedName>
        <fullName evidence="7">2,3-dihydroxy-2,3-dihydro-p-cumate dehydrogenase</fullName>
        <ecNumber evidence="6">1.3.1.58</ecNumber>
    </recommendedName>
    <alternativeName>
        <fullName evidence="3">Biphenyl-2,3-dihydro-2,3-diol dehydrogenase</fullName>
    </alternativeName>
</protein>
<dbReference type="FunFam" id="3.40.50.720:FF:000173">
    <property type="entry name" value="3-oxoacyl-[acyl-carrier protein] reductase"/>
    <property type="match status" value="1"/>
</dbReference>
<name>A0A3M4VTN9_PSECI</name>
<dbReference type="GO" id="GO:0018511">
    <property type="term" value="F:2,3-dihydroxy-2,3-dihydro-p-cumate dehydrogenase activity"/>
    <property type="evidence" value="ECO:0007669"/>
    <property type="project" value="UniProtKB-EC"/>
</dbReference>
<dbReference type="PRINTS" id="PR00080">
    <property type="entry name" value="SDRFAMILY"/>
</dbReference>
<organism evidence="10 11">
    <name type="scientific">Pseudomonas cichorii</name>
    <dbReference type="NCBI Taxonomy" id="36746"/>
    <lineage>
        <taxon>Bacteria</taxon>
        <taxon>Pseudomonadati</taxon>
        <taxon>Pseudomonadota</taxon>
        <taxon>Gammaproteobacteria</taxon>
        <taxon>Pseudomonadales</taxon>
        <taxon>Pseudomonadaceae</taxon>
        <taxon>Pseudomonas</taxon>
    </lineage>
</organism>
<dbReference type="EMBL" id="RBRY01000106">
    <property type="protein sequence ID" value="RMR55216.1"/>
    <property type="molecule type" value="Genomic_DNA"/>
</dbReference>
<evidence type="ECO:0000256" key="4">
    <source>
        <dbReference type="ARBA" id="ARBA00050226"/>
    </source>
</evidence>
<dbReference type="Pfam" id="PF00106">
    <property type="entry name" value="adh_short"/>
    <property type="match status" value="1"/>
</dbReference>
<evidence type="ECO:0000256" key="2">
    <source>
        <dbReference type="ARBA" id="ARBA00023002"/>
    </source>
</evidence>
<accession>A0A3M4VTN9</accession>
<dbReference type="NCBIfam" id="NF006072">
    <property type="entry name" value="PRK08217.1"/>
    <property type="match status" value="1"/>
</dbReference>
<comment type="caution">
    <text evidence="10">The sequence shown here is derived from an EMBL/GenBank/DDBJ whole genome shotgun (WGS) entry which is preliminary data.</text>
</comment>
<comment type="similarity">
    <text evidence="1 8">Belongs to the short-chain dehydrogenases/reductases (SDR) family.</text>
</comment>
<dbReference type="InterPro" id="IPR036291">
    <property type="entry name" value="NAD(P)-bd_dom_sf"/>
</dbReference>
<keyword evidence="2" id="KW-0560">Oxidoreductase</keyword>
<dbReference type="PANTHER" id="PTHR42760">
    <property type="entry name" value="SHORT-CHAIN DEHYDROGENASES/REDUCTASES FAMILY MEMBER"/>
    <property type="match status" value="1"/>
</dbReference>
<dbReference type="InterPro" id="IPR057326">
    <property type="entry name" value="KR_dom"/>
</dbReference>
<evidence type="ECO:0000313" key="10">
    <source>
        <dbReference type="EMBL" id="RMR55216.1"/>
    </source>
</evidence>
<evidence type="ECO:0000313" key="11">
    <source>
        <dbReference type="Proteomes" id="UP000278332"/>
    </source>
</evidence>
<evidence type="ECO:0000259" key="9">
    <source>
        <dbReference type="SMART" id="SM00822"/>
    </source>
</evidence>
<evidence type="ECO:0000256" key="5">
    <source>
        <dbReference type="ARBA" id="ARBA00060518"/>
    </source>
</evidence>
<proteinExistence type="inferred from homology"/>
<dbReference type="Proteomes" id="UP000278332">
    <property type="component" value="Unassembled WGS sequence"/>
</dbReference>
<evidence type="ECO:0000256" key="6">
    <source>
        <dbReference type="ARBA" id="ARBA00066455"/>
    </source>
</evidence>
<feature type="domain" description="Ketoreductase" evidence="9">
    <location>
        <begin position="27"/>
        <end position="214"/>
    </location>
</feature>
<evidence type="ECO:0000256" key="3">
    <source>
        <dbReference type="ARBA" id="ARBA00042907"/>
    </source>
</evidence>
<dbReference type="PRINTS" id="PR00081">
    <property type="entry name" value="GDHRDH"/>
</dbReference>
<dbReference type="Gene3D" id="3.40.50.720">
    <property type="entry name" value="NAD(P)-binding Rossmann-like Domain"/>
    <property type="match status" value="1"/>
</dbReference>
<dbReference type="EC" id="1.3.1.58" evidence="6"/>